<gene>
    <name evidence="2" type="ORF">LCGC14_1620970</name>
</gene>
<reference evidence="2" key="1">
    <citation type="journal article" date="2015" name="Nature">
        <title>Complex archaea that bridge the gap between prokaryotes and eukaryotes.</title>
        <authorList>
            <person name="Spang A."/>
            <person name="Saw J.H."/>
            <person name="Jorgensen S.L."/>
            <person name="Zaremba-Niedzwiedzka K."/>
            <person name="Martijn J."/>
            <person name="Lind A.E."/>
            <person name="van Eijk R."/>
            <person name="Schleper C."/>
            <person name="Guy L."/>
            <person name="Ettema T.J."/>
        </authorList>
    </citation>
    <scope>NUCLEOTIDE SEQUENCE</scope>
</reference>
<feature type="transmembrane region" description="Helical" evidence="1">
    <location>
        <begin position="35"/>
        <end position="54"/>
    </location>
</feature>
<dbReference type="EMBL" id="LAZR01013244">
    <property type="protein sequence ID" value="KKM22865.1"/>
    <property type="molecule type" value="Genomic_DNA"/>
</dbReference>
<evidence type="ECO:0000313" key="2">
    <source>
        <dbReference type="EMBL" id="KKM22865.1"/>
    </source>
</evidence>
<evidence type="ECO:0008006" key="3">
    <source>
        <dbReference type="Google" id="ProtNLM"/>
    </source>
</evidence>
<feature type="transmembrane region" description="Helical" evidence="1">
    <location>
        <begin position="12"/>
        <end position="29"/>
    </location>
</feature>
<accession>A0A0F9L5E0</accession>
<feature type="transmembrane region" description="Helical" evidence="1">
    <location>
        <begin position="97"/>
        <end position="123"/>
    </location>
</feature>
<protein>
    <recommendedName>
        <fullName evidence="3">DUF5518 domain-containing protein</fullName>
    </recommendedName>
</protein>
<keyword evidence="1" id="KW-0812">Transmembrane</keyword>
<name>A0A0F9L5E0_9ZZZZ</name>
<evidence type="ECO:0000256" key="1">
    <source>
        <dbReference type="SAM" id="Phobius"/>
    </source>
</evidence>
<organism evidence="2">
    <name type="scientific">marine sediment metagenome</name>
    <dbReference type="NCBI Taxonomy" id="412755"/>
    <lineage>
        <taxon>unclassified sequences</taxon>
        <taxon>metagenomes</taxon>
        <taxon>ecological metagenomes</taxon>
    </lineage>
</organism>
<dbReference type="AlphaFoldDB" id="A0A0F9L5E0"/>
<comment type="caution">
    <text evidence="2">The sequence shown here is derived from an EMBL/GenBank/DDBJ whole genome shotgun (WGS) entry which is preliminary data.</text>
</comment>
<keyword evidence="1" id="KW-0472">Membrane</keyword>
<proteinExistence type="predicted"/>
<keyword evidence="1" id="KW-1133">Transmembrane helix</keyword>
<feature type="transmembrane region" description="Helical" evidence="1">
    <location>
        <begin position="66"/>
        <end position="91"/>
    </location>
</feature>
<sequence length="145" mass="16479">MMGETVKISIIIYSILIFILITFISILFLNFWGFLLFRDIDFLLGSIIGVIFALKNRKPDQSPLKIGIMVGIIGGFLSTIAPTIYICTVYQLSIDWYFIYIAILNITGLVIGSIVGLLIGYYYKKKDAKAKYSMDDEFYKGFIVK</sequence>